<dbReference type="InterPro" id="IPR000979">
    <property type="entry name" value="Phosphodiesterase_MJ0936/Vps29"/>
</dbReference>
<reference evidence="7" key="2">
    <citation type="submission" date="2019-01" db="EMBL/GenBank/DDBJ databases">
        <title>Genome sequence of Desulfonema ishimotonii strain Tokyo 01.</title>
        <authorList>
            <person name="Fukui M."/>
        </authorList>
    </citation>
    <scope>NUCLEOTIDE SEQUENCE [LARGE SCALE GENOMIC DNA]</scope>
    <source>
        <strain evidence="7">Tokyo 01</strain>
    </source>
</reference>
<proteinExistence type="inferred from homology"/>
<comment type="cofactor">
    <cofactor evidence="4">
        <name>a divalent metal cation</name>
        <dbReference type="ChEBI" id="CHEBI:60240"/>
    </cofactor>
</comment>
<dbReference type="Gene3D" id="3.60.21.10">
    <property type="match status" value="1"/>
</dbReference>
<feature type="domain" description="Calcineurin-like phosphoesterase" evidence="5">
    <location>
        <begin position="13"/>
        <end position="149"/>
    </location>
</feature>
<evidence type="ECO:0000313" key="7">
    <source>
        <dbReference type="Proteomes" id="UP000288096"/>
    </source>
</evidence>
<accession>A0A401FS27</accession>
<sequence length="163" mass="17640">MHMKLNGKDKYTIGVISDTHGLLRPGAYEILKGADLIAHAGDVGGAEILRELEKIAPVVAVRGNTDGGNWAGGLPEEEVFEVGETLMYIRHDLHRMQIDPAGAKFDVVITGHTHQPAVQQKDRVLFLNPGSAGPRRFDYPVSVAILRVSGLSVSPEIIKLSNL</sequence>
<reference evidence="7" key="1">
    <citation type="submission" date="2017-11" db="EMBL/GenBank/DDBJ databases">
        <authorList>
            <person name="Watanabe M."/>
            <person name="Kojima H."/>
        </authorList>
    </citation>
    <scope>NUCLEOTIDE SEQUENCE [LARGE SCALE GENOMIC DNA]</scope>
    <source>
        <strain evidence="7">Tokyo 01</strain>
    </source>
</reference>
<evidence type="ECO:0000313" key="6">
    <source>
        <dbReference type="EMBL" id="GBC59765.1"/>
    </source>
</evidence>
<protein>
    <recommendedName>
        <fullName evidence="4">Phosphoesterase</fullName>
        <ecNumber evidence="4">3.1.4.-</ecNumber>
    </recommendedName>
</protein>
<dbReference type="PANTHER" id="PTHR11124">
    <property type="entry name" value="VACUOLAR SORTING PROTEIN VPS29"/>
    <property type="match status" value="1"/>
</dbReference>
<name>A0A401FS27_9BACT</name>
<dbReference type="EMBL" id="BEXT01000001">
    <property type="protein sequence ID" value="GBC59765.1"/>
    <property type="molecule type" value="Genomic_DNA"/>
</dbReference>
<dbReference type="AlphaFoldDB" id="A0A401FS27"/>
<dbReference type="Pfam" id="PF12850">
    <property type="entry name" value="Metallophos_2"/>
    <property type="match status" value="1"/>
</dbReference>
<dbReference type="EC" id="3.1.4.-" evidence="4"/>
<comment type="caution">
    <text evidence="6">The sequence shown here is derived from an EMBL/GenBank/DDBJ whole genome shotgun (WGS) entry which is preliminary data.</text>
</comment>
<evidence type="ECO:0000259" key="5">
    <source>
        <dbReference type="Pfam" id="PF12850"/>
    </source>
</evidence>
<dbReference type="NCBIfam" id="TIGR00040">
    <property type="entry name" value="yfcE"/>
    <property type="match status" value="1"/>
</dbReference>
<dbReference type="SUPFAM" id="SSF56300">
    <property type="entry name" value="Metallo-dependent phosphatases"/>
    <property type="match status" value="1"/>
</dbReference>
<keyword evidence="7" id="KW-1185">Reference proteome</keyword>
<dbReference type="RefSeq" id="WP_231714390.1">
    <property type="nucleotide sequence ID" value="NZ_BEXT01000001.1"/>
</dbReference>
<dbReference type="InterPro" id="IPR020935">
    <property type="entry name" value="PdiEstase_YfcE_CS"/>
</dbReference>
<dbReference type="GO" id="GO:0016787">
    <property type="term" value="F:hydrolase activity"/>
    <property type="evidence" value="ECO:0007669"/>
    <property type="project" value="UniProtKB-UniRule"/>
</dbReference>
<gene>
    <name evidence="6" type="ORF">DENIS_0706</name>
</gene>
<dbReference type="InterPro" id="IPR029052">
    <property type="entry name" value="Metallo-depent_PP-like"/>
</dbReference>
<organism evidence="6 7">
    <name type="scientific">Desulfonema ishimotonii</name>
    <dbReference type="NCBI Taxonomy" id="45657"/>
    <lineage>
        <taxon>Bacteria</taxon>
        <taxon>Pseudomonadati</taxon>
        <taxon>Thermodesulfobacteriota</taxon>
        <taxon>Desulfobacteria</taxon>
        <taxon>Desulfobacterales</taxon>
        <taxon>Desulfococcaceae</taxon>
        <taxon>Desulfonema</taxon>
    </lineage>
</organism>
<evidence type="ECO:0000256" key="4">
    <source>
        <dbReference type="RuleBase" id="RU362039"/>
    </source>
</evidence>
<dbReference type="Proteomes" id="UP000288096">
    <property type="component" value="Unassembled WGS sequence"/>
</dbReference>
<evidence type="ECO:0000256" key="2">
    <source>
        <dbReference type="ARBA" id="ARBA00022723"/>
    </source>
</evidence>
<keyword evidence="2 4" id="KW-0479">Metal-binding</keyword>
<dbReference type="PROSITE" id="PS01269">
    <property type="entry name" value="UPF0025"/>
    <property type="match status" value="1"/>
</dbReference>
<comment type="similarity">
    <text evidence="1 4">Belongs to the metallophosphoesterase superfamily. YfcE family.</text>
</comment>
<dbReference type="InterPro" id="IPR024654">
    <property type="entry name" value="Calcineurin-like_PHP_lpxH"/>
</dbReference>
<evidence type="ECO:0000256" key="1">
    <source>
        <dbReference type="ARBA" id="ARBA00008950"/>
    </source>
</evidence>
<keyword evidence="3" id="KW-0378">Hydrolase</keyword>
<dbReference type="GO" id="GO:0046872">
    <property type="term" value="F:metal ion binding"/>
    <property type="evidence" value="ECO:0007669"/>
    <property type="project" value="UniProtKB-KW"/>
</dbReference>
<evidence type="ECO:0000256" key="3">
    <source>
        <dbReference type="ARBA" id="ARBA00022801"/>
    </source>
</evidence>